<protein>
    <recommendedName>
        <fullName evidence="3">6-phosphogluconolactonase</fullName>
    </recommendedName>
</protein>
<proteinExistence type="predicted"/>
<organism evidence="1 2">
    <name type="scientific">Chromobacterium violaceum</name>
    <dbReference type="NCBI Taxonomy" id="536"/>
    <lineage>
        <taxon>Bacteria</taxon>
        <taxon>Pseudomonadati</taxon>
        <taxon>Pseudomonadota</taxon>
        <taxon>Betaproteobacteria</taxon>
        <taxon>Neisseriales</taxon>
        <taxon>Chromobacteriaceae</taxon>
        <taxon>Chromobacterium</taxon>
    </lineage>
</organism>
<dbReference type="AlphaFoldDB" id="A0A3S4HQG7"/>
<accession>A0A3S4HQG7</accession>
<dbReference type="Proteomes" id="UP000275777">
    <property type="component" value="Chromosome"/>
</dbReference>
<gene>
    <name evidence="1" type="ORF">NCTC9695_02642</name>
</gene>
<sequence>MPFQFGGLAFQPKSPATGNKDLVWVCEQNHGMLYAFDAAAAPGSAPLVELQLKQDKVVWLTSPILQPASNRCCGCCWSIIKRPRR</sequence>
<evidence type="ECO:0000313" key="2">
    <source>
        <dbReference type="Proteomes" id="UP000275777"/>
    </source>
</evidence>
<evidence type="ECO:0000313" key="1">
    <source>
        <dbReference type="EMBL" id="VEB42199.1"/>
    </source>
</evidence>
<dbReference type="EMBL" id="LR134182">
    <property type="protein sequence ID" value="VEB42199.1"/>
    <property type="molecule type" value="Genomic_DNA"/>
</dbReference>
<evidence type="ECO:0008006" key="3">
    <source>
        <dbReference type="Google" id="ProtNLM"/>
    </source>
</evidence>
<name>A0A3S4HQG7_CHRVL</name>
<reference evidence="1 2" key="1">
    <citation type="submission" date="2018-12" db="EMBL/GenBank/DDBJ databases">
        <authorList>
            <consortium name="Pathogen Informatics"/>
        </authorList>
    </citation>
    <scope>NUCLEOTIDE SEQUENCE [LARGE SCALE GENOMIC DNA]</scope>
    <source>
        <strain evidence="1 2">NCTC9695</strain>
    </source>
</reference>